<dbReference type="SUPFAM" id="SSF55729">
    <property type="entry name" value="Acyl-CoA N-acyltransferases (Nat)"/>
    <property type="match status" value="1"/>
</dbReference>
<keyword evidence="2 4" id="KW-0808">Transferase</keyword>
<keyword evidence="3 4" id="KW-0012">Acyltransferase</keyword>
<accession>A0ABS3AU82</accession>
<protein>
    <recommendedName>
        <fullName evidence="4">Leucyl/phenylalanyl-tRNA--protein transferase</fullName>
        <ecNumber evidence="4">2.3.2.6</ecNumber>
    </recommendedName>
    <alternativeName>
        <fullName evidence="4">L/F-transferase</fullName>
    </alternativeName>
    <alternativeName>
        <fullName evidence="4">Leucyltransferase</fullName>
    </alternativeName>
    <alternativeName>
        <fullName evidence="4">Phenyalanyltransferase</fullName>
    </alternativeName>
</protein>
<keyword evidence="1 4" id="KW-0963">Cytoplasm</keyword>
<dbReference type="EMBL" id="JAFITO010000035">
    <property type="protein sequence ID" value="MBN4068660.1"/>
    <property type="molecule type" value="Genomic_DNA"/>
</dbReference>
<dbReference type="Proteomes" id="UP000717534">
    <property type="component" value="Unassembled WGS sequence"/>
</dbReference>
<dbReference type="InterPro" id="IPR004616">
    <property type="entry name" value="Leu/Phe-tRNA_Trfase"/>
</dbReference>
<dbReference type="HAMAP" id="MF_00688">
    <property type="entry name" value="Leu_Phe_trans"/>
    <property type="match status" value="1"/>
</dbReference>
<comment type="similarity">
    <text evidence="4">Belongs to the L/F-transferase family.</text>
</comment>
<keyword evidence="6" id="KW-1185">Reference proteome</keyword>
<organism evidence="5 6">
    <name type="scientific">Desulfotalea psychrophila</name>
    <dbReference type="NCBI Taxonomy" id="84980"/>
    <lineage>
        <taxon>Bacteria</taxon>
        <taxon>Pseudomonadati</taxon>
        <taxon>Thermodesulfobacteriota</taxon>
        <taxon>Desulfobulbia</taxon>
        <taxon>Desulfobulbales</taxon>
        <taxon>Desulfocapsaceae</taxon>
        <taxon>Desulfotalea</taxon>
    </lineage>
</organism>
<dbReference type="PANTHER" id="PTHR30098:SF2">
    <property type="entry name" value="LEUCYL_PHENYLALANYL-TRNA--PROTEIN TRANSFERASE"/>
    <property type="match status" value="1"/>
</dbReference>
<dbReference type="Gene3D" id="3.40.630.70">
    <property type="entry name" value="Leucyl/phenylalanyl-tRNA-protein transferase, C-terminal domain"/>
    <property type="match status" value="1"/>
</dbReference>
<comment type="caution">
    <text evidence="5">The sequence shown here is derived from an EMBL/GenBank/DDBJ whole genome shotgun (WGS) entry which is preliminary data.</text>
</comment>
<proteinExistence type="inferred from homology"/>
<dbReference type="GO" id="GO:0008914">
    <property type="term" value="F:leucyl-tRNA--protein transferase activity"/>
    <property type="evidence" value="ECO:0007669"/>
    <property type="project" value="UniProtKB-EC"/>
</dbReference>
<comment type="catalytic activity">
    <reaction evidence="4">
        <text>N-terminal L-arginyl-[protein] + L-leucyl-tRNA(Leu) = N-terminal L-leucyl-L-arginyl-[protein] + tRNA(Leu) + H(+)</text>
        <dbReference type="Rhea" id="RHEA:50416"/>
        <dbReference type="Rhea" id="RHEA-COMP:9613"/>
        <dbReference type="Rhea" id="RHEA-COMP:9622"/>
        <dbReference type="Rhea" id="RHEA-COMP:12672"/>
        <dbReference type="Rhea" id="RHEA-COMP:12673"/>
        <dbReference type="ChEBI" id="CHEBI:15378"/>
        <dbReference type="ChEBI" id="CHEBI:64719"/>
        <dbReference type="ChEBI" id="CHEBI:78442"/>
        <dbReference type="ChEBI" id="CHEBI:78494"/>
        <dbReference type="ChEBI" id="CHEBI:133044"/>
        <dbReference type="EC" id="2.3.2.6"/>
    </reaction>
</comment>
<comment type="catalytic activity">
    <reaction evidence="4">
        <text>N-terminal L-lysyl-[protein] + L-leucyl-tRNA(Leu) = N-terminal L-leucyl-L-lysyl-[protein] + tRNA(Leu) + H(+)</text>
        <dbReference type="Rhea" id="RHEA:12340"/>
        <dbReference type="Rhea" id="RHEA-COMP:9613"/>
        <dbReference type="Rhea" id="RHEA-COMP:9622"/>
        <dbReference type="Rhea" id="RHEA-COMP:12670"/>
        <dbReference type="Rhea" id="RHEA-COMP:12671"/>
        <dbReference type="ChEBI" id="CHEBI:15378"/>
        <dbReference type="ChEBI" id="CHEBI:65249"/>
        <dbReference type="ChEBI" id="CHEBI:78442"/>
        <dbReference type="ChEBI" id="CHEBI:78494"/>
        <dbReference type="ChEBI" id="CHEBI:133043"/>
        <dbReference type="EC" id="2.3.2.6"/>
    </reaction>
</comment>
<comment type="function">
    <text evidence="4">Functions in the N-end rule pathway of protein degradation where it conjugates Leu, Phe and, less efficiently, Met from aminoacyl-tRNAs to the N-termini of proteins containing an N-terminal arginine or lysine.</text>
</comment>
<dbReference type="NCBIfam" id="TIGR00667">
    <property type="entry name" value="aat"/>
    <property type="match status" value="1"/>
</dbReference>
<reference evidence="5 6" key="1">
    <citation type="submission" date="2021-02" db="EMBL/GenBank/DDBJ databases">
        <title>Activity-based single-cell genomes from oceanic crustal fluid captures similar information to metagenomic and metatranscriptomic surveys with orders of magnitude less sampling.</title>
        <authorList>
            <person name="D'Angelo T.S."/>
            <person name="Orcutt B.N."/>
        </authorList>
    </citation>
    <scope>NUCLEOTIDE SEQUENCE [LARGE SCALE GENOMIC DNA]</scope>
    <source>
        <strain evidence="5">AH-315-G02</strain>
    </source>
</reference>
<sequence length="232" mass="26042">MPIFQLTDAPVFPDPTLAEENGLLAVGGDLSVERLLAAYSKGIFPWYSEGDPLLWWFTNPRMVLFPREFSVSKRLARTLRNTDFSITFDTEFSLVINACAETRTRQGEGTWISNDMKEAYVRLHLAGHAHSVECWLDGKLAGGLYGVSLGNIFFGESMFTRISNGSKAALVALVERLKQQGVAIIDCQMTTSHLKTFGAREISGDAFRHLLRLHVLSFNNEITWNNDTKKQH</sequence>
<gene>
    <name evidence="4" type="primary">aat</name>
    <name evidence="5" type="ORF">JYU06_03970</name>
</gene>
<dbReference type="InterPro" id="IPR042203">
    <property type="entry name" value="Leu/Phe-tRNA_Trfase_C"/>
</dbReference>
<evidence type="ECO:0000313" key="5">
    <source>
        <dbReference type="EMBL" id="MBN4068660.1"/>
    </source>
</evidence>
<dbReference type="PANTHER" id="PTHR30098">
    <property type="entry name" value="LEUCYL/PHENYLALANYL-TRNA--PROTEIN TRANSFERASE"/>
    <property type="match status" value="1"/>
</dbReference>
<dbReference type="InterPro" id="IPR042221">
    <property type="entry name" value="Leu/Phe-tRNA_Trfase_N"/>
</dbReference>
<dbReference type="Gene3D" id="3.30.70.3550">
    <property type="entry name" value="Leucyl/phenylalanyl-tRNA-protein transferase, N-terminal domain"/>
    <property type="match status" value="1"/>
</dbReference>
<comment type="subcellular location">
    <subcellularLocation>
        <location evidence="4">Cytoplasm</location>
    </subcellularLocation>
</comment>
<evidence type="ECO:0000256" key="4">
    <source>
        <dbReference type="HAMAP-Rule" id="MF_00688"/>
    </source>
</evidence>
<evidence type="ECO:0000256" key="1">
    <source>
        <dbReference type="ARBA" id="ARBA00022490"/>
    </source>
</evidence>
<evidence type="ECO:0000313" key="6">
    <source>
        <dbReference type="Proteomes" id="UP000717534"/>
    </source>
</evidence>
<evidence type="ECO:0000256" key="3">
    <source>
        <dbReference type="ARBA" id="ARBA00023315"/>
    </source>
</evidence>
<dbReference type="Pfam" id="PF03588">
    <property type="entry name" value="Leu_Phe_trans"/>
    <property type="match status" value="1"/>
</dbReference>
<comment type="catalytic activity">
    <reaction evidence="4">
        <text>L-phenylalanyl-tRNA(Phe) + an N-terminal L-alpha-aminoacyl-[protein] = an N-terminal L-phenylalanyl-L-alpha-aminoacyl-[protein] + tRNA(Phe)</text>
        <dbReference type="Rhea" id="RHEA:43632"/>
        <dbReference type="Rhea" id="RHEA-COMP:9668"/>
        <dbReference type="Rhea" id="RHEA-COMP:9699"/>
        <dbReference type="Rhea" id="RHEA-COMP:10636"/>
        <dbReference type="Rhea" id="RHEA-COMP:10637"/>
        <dbReference type="ChEBI" id="CHEBI:78442"/>
        <dbReference type="ChEBI" id="CHEBI:78531"/>
        <dbReference type="ChEBI" id="CHEBI:78597"/>
        <dbReference type="ChEBI" id="CHEBI:83561"/>
        <dbReference type="EC" id="2.3.2.6"/>
    </reaction>
</comment>
<dbReference type="InterPro" id="IPR016181">
    <property type="entry name" value="Acyl_CoA_acyltransferase"/>
</dbReference>
<dbReference type="EC" id="2.3.2.6" evidence="4"/>
<name>A0ABS3AU82_9BACT</name>
<evidence type="ECO:0000256" key="2">
    <source>
        <dbReference type="ARBA" id="ARBA00022679"/>
    </source>
</evidence>